<feature type="binding site" evidence="15">
    <location>
        <position position="16"/>
    </location>
    <ligand>
        <name>Mg(2+)</name>
        <dbReference type="ChEBI" id="CHEBI:18420"/>
        <label>1</label>
    </ligand>
</feature>
<evidence type="ECO:0000256" key="1">
    <source>
        <dbReference type="ARBA" id="ARBA00000563"/>
    </source>
</evidence>
<dbReference type="PROSITE" id="PS51785">
    <property type="entry name" value="EXOI_C"/>
    <property type="match status" value="1"/>
</dbReference>
<dbReference type="InterPro" id="IPR038649">
    <property type="entry name" value="EXOI_SH3_sf"/>
</dbReference>
<comment type="caution">
    <text evidence="18">The sequence shown here is derived from an EMBL/GenBank/DDBJ whole genome shotgun (WGS) entry which is preliminary data.</text>
</comment>
<dbReference type="Proteomes" id="UP000293433">
    <property type="component" value="Unassembled WGS sequence"/>
</dbReference>
<dbReference type="InterPro" id="IPR012337">
    <property type="entry name" value="RNaseH-like_sf"/>
</dbReference>
<dbReference type="GO" id="GO:0006281">
    <property type="term" value="P:DNA repair"/>
    <property type="evidence" value="ECO:0007669"/>
    <property type="project" value="UniProtKB-KW"/>
</dbReference>
<gene>
    <name evidence="18" type="ORF">EV685_1814</name>
</gene>
<dbReference type="PROSITE" id="PS51784">
    <property type="entry name" value="EXOI_SH3"/>
    <property type="match status" value="1"/>
</dbReference>
<evidence type="ECO:0000256" key="7">
    <source>
        <dbReference type="ARBA" id="ARBA00022801"/>
    </source>
</evidence>
<evidence type="ECO:0000256" key="12">
    <source>
        <dbReference type="ARBA" id="ARBA00031220"/>
    </source>
</evidence>
<feature type="domain" description="ExoI C-terminal" evidence="17">
    <location>
        <begin position="366"/>
        <end position="488"/>
    </location>
</feature>
<evidence type="ECO:0000313" key="18">
    <source>
        <dbReference type="EMBL" id="RZS57246.1"/>
    </source>
</evidence>
<feature type="binding site" evidence="15">
    <location>
        <position position="18"/>
    </location>
    <ligand>
        <name>Mg(2+)</name>
        <dbReference type="ChEBI" id="CHEBI:18420"/>
        <label>2</label>
    </ligand>
</feature>
<comment type="cofactor">
    <cofactor evidence="15">
        <name>Mg(2+)</name>
        <dbReference type="ChEBI" id="CHEBI:18420"/>
    </cofactor>
    <text evidence="15">Binds 2 Mg(2+) ions per monomer.</text>
</comment>
<keyword evidence="19" id="KW-1185">Reference proteome</keyword>
<feature type="binding site" evidence="14">
    <location>
        <position position="18"/>
    </location>
    <ligand>
        <name>substrate</name>
    </ligand>
</feature>
<dbReference type="OrthoDB" id="9763470at2"/>
<name>A0A4Q7LQS5_9BURK</name>
<feature type="binding site" evidence="15">
    <location>
        <position position="191"/>
    </location>
    <ligand>
        <name>Mg(2+)</name>
        <dbReference type="ChEBI" id="CHEBI:18420"/>
        <label>2</label>
    </ligand>
</feature>
<evidence type="ECO:0000256" key="9">
    <source>
        <dbReference type="ARBA" id="ARBA00022842"/>
    </source>
</evidence>
<dbReference type="InterPro" id="IPR036397">
    <property type="entry name" value="RNaseH_sf"/>
</dbReference>
<dbReference type="InterPro" id="IPR023607">
    <property type="entry name" value="Exodeoxyribonuclease_I"/>
</dbReference>
<keyword evidence="6" id="KW-0227">DNA damage</keyword>
<keyword evidence="10" id="KW-0238">DNA-binding</keyword>
<dbReference type="AlphaFoldDB" id="A0A4Q7LQS5"/>
<evidence type="ECO:0000256" key="2">
    <source>
        <dbReference type="ARBA" id="ARBA00012108"/>
    </source>
</evidence>
<dbReference type="CDD" id="cd06138">
    <property type="entry name" value="ExoI_N"/>
    <property type="match status" value="1"/>
</dbReference>
<feature type="domain" description="ExoI SH3-like" evidence="16">
    <location>
        <begin position="207"/>
        <end position="361"/>
    </location>
</feature>
<evidence type="ECO:0000256" key="6">
    <source>
        <dbReference type="ARBA" id="ARBA00022763"/>
    </source>
</evidence>
<dbReference type="RefSeq" id="WP_130481639.1">
    <property type="nucleotide sequence ID" value="NZ_SGWV01000008.1"/>
</dbReference>
<reference evidence="18 19" key="1">
    <citation type="submission" date="2019-02" db="EMBL/GenBank/DDBJ databases">
        <title>Genomic Encyclopedia of Type Strains, Phase IV (KMG-IV): sequencing the most valuable type-strain genomes for metagenomic binning, comparative biology and taxonomic classification.</title>
        <authorList>
            <person name="Goeker M."/>
        </authorList>
    </citation>
    <scope>NUCLEOTIDE SEQUENCE [LARGE SCALE GENOMIC DNA]</scope>
    <source>
        <strain evidence="18 19">DSM 10617</strain>
    </source>
</reference>
<evidence type="ECO:0000256" key="4">
    <source>
        <dbReference type="ARBA" id="ARBA00022722"/>
    </source>
</evidence>
<accession>A0A4Q7LQS5</accession>
<keyword evidence="11" id="KW-0234">DNA repair</keyword>
<dbReference type="NCBIfam" id="NF008746">
    <property type="entry name" value="PRK11779.1"/>
    <property type="match status" value="1"/>
</dbReference>
<keyword evidence="4" id="KW-0540">Nuclease</keyword>
<dbReference type="Pfam" id="PF00929">
    <property type="entry name" value="RNase_T"/>
    <property type="match status" value="1"/>
</dbReference>
<dbReference type="SUPFAM" id="SSF53098">
    <property type="entry name" value="Ribonuclease H-like"/>
    <property type="match status" value="1"/>
</dbReference>
<dbReference type="FunFam" id="3.30.420.10:FF:000033">
    <property type="entry name" value="Exodeoxyribonuclease I"/>
    <property type="match status" value="1"/>
</dbReference>
<keyword evidence="7" id="KW-0378">Hydrolase</keyword>
<dbReference type="Gene3D" id="3.30.1520.20">
    <property type="entry name" value="Exonuclease ExoI, domain 2"/>
    <property type="match status" value="1"/>
</dbReference>
<evidence type="ECO:0000256" key="3">
    <source>
        <dbReference type="ARBA" id="ARBA00019900"/>
    </source>
</evidence>
<evidence type="ECO:0000259" key="16">
    <source>
        <dbReference type="PROSITE" id="PS51784"/>
    </source>
</evidence>
<dbReference type="InterPro" id="IPR058561">
    <property type="entry name" value="Exonuc_1_C"/>
</dbReference>
<comment type="subunit">
    <text evidence="13">Monomer. Interacts with ssb (via C-terminus); this interaction stimulates the exonuclease activity by recruiting the enzyme to its substrate.</text>
</comment>
<organism evidence="18 19">
    <name type="scientific">Sphaerotilus mobilis</name>
    <dbReference type="NCBI Taxonomy" id="47994"/>
    <lineage>
        <taxon>Bacteria</taxon>
        <taxon>Pseudomonadati</taxon>
        <taxon>Pseudomonadota</taxon>
        <taxon>Betaproteobacteria</taxon>
        <taxon>Burkholderiales</taxon>
        <taxon>Sphaerotilaceae</taxon>
        <taxon>Sphaerotilus</taxon>
    </lineage>
</organism>
<evidence type="ECO:0000256" key="13">
    <source>
        <dbReference type="ARBA" id="ARBA00046792"/>
    </source>
</evidence>
<evidence type="ECO:0000313" key="19">
    <source>
        <dbReference type="Proteomes" id="UP000293433"/>
    </source>
</evidence>
<dbReference type="EMBL" id="SGWV01000008">
    <property type="protein sequence ID" value="RZS57246.1"/>
    <property type="molecule type" value="Genomic_DNA"/>
</dbReference>
<sequence length="489" mass="55027">MNRTAADVAPTFFWHDYETFGKSPRRDRPAQFAGIRTDLDLHEVDEPVMLHCQPAPDYLPDPEACLLTGILPQHCLAQGVPEHDFARAIEAQLARPGTIGVGYNSIRFDDEVTRFLFWRNLIEPYAREYKDQCGRWDLLDVLRCCHALRPDGITWPTHREGPMAGRPSFKLEHLTAANGLSHEAAHDALSDVRATLALARLVRSAQPRLWDFCLKLRKKDAVLQEIGIGRPFLHISGMYGTERGGIAIVWPLAPHPTNKNELIVWDLSHDPSELFTLDAATIRLRLYTKADDLPEGVTRLPLKTIHLNKSPVVIGNLKVLSPDMAQRWGIDVARCLIHAEIAAKQGVTMAGIWPDVYARPAAQAGQVTDVDEDLYGGFLSNDDRRTLERLRLLSPDQLAGKRPAFQDERLDELVFRWRARNFPATLDGDDEARWQALRQTRLIEGAGGVLTIEQFHERIDTLGESLADDDERGQDILGALYDYAEQIAP</sequence>
<dbReference type="InterPro" id="IPR013620">
    <property type="entry name" value="Exonuc_1_SH3"/>
</dbReference>
<evidence type="ECO:0000259" key="17">
    <source>
        <dbReference type="PROSITE" id="PS51785"/>
    </source>
</evidence>
<dbReference type="GO" id="GO:0008310">
    <property type="term" value="F:single-stranded DNA 3'-5' DNA exonuclease activity"/>
    <property type="evidence" value="ECO:0007669"/>
    <property type="project" value="UniProtKB-EC"/>
</dbReference>
<dbReference type="GO" id="GO:0046872">
    <property type="term" value="F:metal ion binding"/>
    <property type="evidence" value="ECO:0007669"/>
    <property type="project" value="UniProtKB-KW"/>
</dbReference>
<feature type="binding site" evidence="14">
    <location>
        <position position="170"/>
    </location>
    <ligand>
        <name>substrate</name>
    </ligand>
</feature>
<protein>
    <recommendedName>
        <fullName evidence="3">Exodeoxyribonuclease I</fullName>
        <ecNumber evidence="2">3.1.11.1</ecNumber>
    </recommendedName>
    <alternativeName>
        <fullName evidence="12">DNA deoxyribophosphodiesterase</fullName>
    </alternativeName>
</protein>
<dbReference type="Pfam" id="PF08411">
    <property type="entry name" value="ExoI_SH3"/>
    <property type="match status" value="1"/>
</dbReference>
<evidence type="ECO:0000256" key="11">
    <source>
        <dbReference type="ARBA" id="ARBA00023204"/>
    </source>
</evidence>
<comment type="catalytic activity">
    <reaction evidence="1">
        <text>Exonucleolytic cleavage in the 3'- to 5'-direction to yield nucleoside 5'-phosphates.</text>
        <dbReference type="EC" id="3.1.11.1"/>
    </reaction>
</comment>
<dbReference type="InterPro" id="IPR013520">
    <property type="entry name" value="Ribonucl_H"/>
</dbReference>
<dbReference type="GO" id="GO:0003677">
    <property type="term" value="F:DNA binding"/>
    <property type="evidence" value="ECO:0007669"/>
    <property type="project" value="UniProtKB-KW"/>
</dbReference>
<proteinExistence type="predicted"/>
<dbReference type="Gene3D" id="1.10.287.1240">
    <property type="match status" value="1"/>
</dbReference>
<dbReference type="Gene3D" id="3.30.420.10">
    <property type="entry name" value="Ribonuclease H-like superfamily/Ribonuclease H"/>
    <property type="match status" value="1"/>
</dbReference>
<evidence type="ECO:0000256" key="14">
    <source>
        <dbReference type="PIRSR" id="PIRSR000977-1"/>
    </source>
</evidence>
<keyword evidence="8" id="KW-0269">Exonuclease</keyword>
<evidence type="ECO:0000256" key="5">
    <source>
        <dbReference type="ARBA" id="ARBA00022723"/>
    </source>
</evidence>
<evidence type="ECO:0000256" key="8">
    <source>
        <dbReference type="ARBA" id="ARBA00022839"/>
    </source>
</evidence>
<keyword evidence="5 15" id="KW-0479">Metal-binding</keyword>
<dbReference type="Pfam" id="PF26016">
    <property type="entry name" value="ExoI_C"/>
    <property type="match status" value="1"/>
</dbReference>
<dbReference type="Gene3D" id="1.20.1280.70">
    <property type="entry name" value="Exonuclease ExoI, domain 3"/>
    <property type="match status" value="1"/>
</dbReference>
<dbReference type="EC" id="3.1.11.1" evidence="2"/>
<keyword evidence="9 15" id="KW-0460">Magnesium</keyword>
<dbReference type="PIRSF" id="PIRSF000977">
    <property type="entry name" value="Exodeoxyribonuclease_I"/>
    <property type="match status" value="1"/>
</dbReference>
<dbReference type="InterPro" id="IPR034747">
    <property type="entry name" value="EXOI_SH3"/>
</dbReference>
<evidence type="ECO:0000256" key="10">
    <source>
        <dbReference type="ARBA" id="ARBA00023125"/>
    </source>
</evidence>
<evidence type="ECO:0000256" key="15">
    <source>
        <dbReference type="PIRSR" id="PIRSR000977-2"/>
    </source>
</evidence>